<protein>
    <submittedName>
        <fullName evidence="2">Uncharacterized protein</fullName>
    </submittedName>
</protein>
<accession>A0ABD1QVU2</accession>
<feature type="compositionally biased region" description="Low complexity" evidence="1">
    <location>
        <begin position="40"/>
        <end position="58"/>
    </location>
</feature>
<dbReference type="EMBL" id="JBFOLK010000010">
    <property type="protein sequence ID" value="KAL2480327.1"/>
    <property type="molecule type" value="Genomic_DNA"/>
</dbReference>
<feature type="compositionally biased region" description="Polar residues" evidence="1">
    <location>
        <begin position="14"/>
        <end position="39"/>
    </location>
</feature>
<keyword evidence="3" id="KW-1185">Reference proteome</keyword>
<gene>
    <name evidence="2" type="ORF">Adt_33293</name>
</gene>
<evidence type="ECO:0000256" key="1">
    <source>
        <dbReference type="SAM" id="MobiDB-lite"/>
    </source>
</evidence>
<sequence length="117" mass="12600">MLSTSNAVGGGMTSNGASNLGGSPITRENVQNVGQNTTRVNDGVNVQVNGNNGLNNGNFATGPNNRPQMIPPVNQPICVPYDPNVVLRNQIAEITQDQMTFGMRPFIRPTYRKPYPD</sequence>
<dbReference type="AlphaFoldDB" id="A0ABD1QVU2"/>
<name>A0ABD1QVU2_9LAMI</name>
<dbReference type="Proteomes" id="UP001604336">
    <property type="component" value="Unassembled WGS sequence"/>
</dbReference>
<evidence type="ECO:0000313" key="3">
    <source>
        <dbReference type="Proteomes" id="UP001604336"/>
    </source>
</evidence>
<comment type="caution">
    <text evidence="2">The sequence shown here is derived from an EMBL/GenBank/DDBJ whole genome shotgun (WGS) entry which is preliminary data.</text>
</comment>
<feature type="region of interest" description="Disordered" evidence="1">
    <location>
        <begin position="1"/>
        <end position="68"/>
    </location>
</feature>
<proteinExistence type="predicted"/>
<reference evidence="3" key="1">
    <citation type="submission" date="2024-07" db="EMBL/GenBank/DDBJ databases">
        <title>Two chromosome-level genome assemblies of Korean endemic species Abeliophyllum distichum and Forsythia ovata (Oleaceae).</title>
        <authorList>
            <person name="Jang H."/>
        </authorList>
    </citation>
    <scope>NUCLEOTIDE SEQUENCE [LARGE SCALE GENOMIC DNA]</scope>
</reference>
<evidence type="ECO:0000313" key="2">
    <source>
        <dbReference type="EMBL" id="KAL2480327.1"/>
    </source>
</evidence>
<organism evidence="2 3">
    <name type="scientific">Abeliophyllum distichum</name>
    <dbReference type="NCBI Taxonomy" id="126358"/>
    <lineage>
        <taxon>Eukaryota</taxon>
        <taxon>Viridiplantae</taxon>
        <taxon>Streptophyta</taxon>
        <taxon>Embryophyta</taxon>
        <taxon>Tracheophyta</taxon>
        <taxon>Spermatophyta</taxon>
        <taxon>Magnoliopsida</taxon>
        <taxon>eudicotyledons</taxon>
        <taxon>Gunneridae</taxon>
        <taxon>Pentapetalae</taxon>
        <taxon>asterids</taxon>
        <taxon>lamiids</taxon>
        <taxon>Lamiales</taxon>
        <taxon>Oleaceae</taxon>
        <taxon>Forsythieae</taxon>
        <taxon>Abeliophyllum</taxon>
    </lineage>
</organism>